<accession>A0A7G7MDD9</accession>
<feature type="transmembrane region" description="Helical" evidence="7">
    <location>
        <begin position="183"/>
        <end position="203"/>
    </location>
</feature>
<keyword evidence="5 7" id="KW-1133">Transmembrane helix</keyword>
<keyword evidence="10" id="KW-1185">Reference proteome</keyword>
<evidence type="ECO:0000256" key="7">
    <source>
        <dbReference type="RuleBase" id="RU366058"/>
    </source>
</evidence>
<gene>
    <name evidence="9" type="ORF">H6H00_21670</name>
</gene>
<sequence length="209" mass="21316">MRRWWKPTLLGAFVVAAVVVALTVGVPPLPEVRAAVADAGWAGPVLFAALYAGLSLTPVPATVLSIAAGVLFGWAVGVPVVMAGAFTGAAIGFLLARHLGRTALDGVGGERLARLDAFLRRRGLVAVLAVRMVPILPFAVINMACGLSALRTRDYLVGSGLGMLPAVTAFVGIGAYGTEPGSLPFLVSAGGLALLLVGGAVLARRRRLA</sequence>
<comment type="subcellular location">
    <subcellularLocation>
        <location evidence="1 7">Cell membrane</location>
        <topology evidence="1 7">Multi-pass membrane protein</topology>
    </subcellularLocation>
</comment>
<proteinExistence type="inferred from homology"/>
<dbReference type="EMBL" id="CP060131">
    <property type="protein sequence ID" value="QNG50800.1"/>
    <property type="molecule type" value="Genomic_DNA"/>
</dbReference>
<evidence type="ECO:0000256" key="2">
    <source>
        <dbReference type="ARBA" id="ARBA00008640"/>
    </source>
</evidence>
<dbReference type="PANTHER" id="PTHR12677:SF59">
    <property type="entry name" value="GOLGI APPARATUS MEMBRANE PROTEIN TVP38-RELATED"/>
    <property type="match status" value="1"/>
</dbReference>
<keyword evidence="6 7" id="KW-0472">Membrane</keyword>
<feature type="transmembrane region" description="Helical" evidence="7">
    <location>
        <begin position="71"/>
        <end position="96"/>
    </location>
</feature>
<keyword evidence="3 7" id="KW-1003">Cell membrane</keyword>
<dbReference type="InterPro" id="IPR032816">
    <property type="entry name" value="VTT_dom"/>
</dbReference>
<dbReference type="GO" id="GO:0005886">
    <property type="term" value="C:plasma membrane"/>
    <property type="evidence" value="ECO:0007669"/>
    <property type="project" value="UniProtKB-SubCell"/>
</dbReference>
<dbReference type="Proteomes" id="UP000515728">
    <property type="component" value="Chromosome"/>
</dbReference>
<evidence type="ECO:0000313" key="10">
    <source>
        <dbReference type="Proteomes" id="UP000515728"/>
    </source>
</evidence>
<evidence type="ECO:0000256" key="3">
    <source>
        <dbReference type="ARBA" id="ARBA00022475"/>
    </source>
</evidence>
<dbReference type="KEGG" id="ppel:H6H00_21670"/>
<dbReference type="PANTHER" id="PTHR12677">
    <property type="entry name" value="GOLGI APPARATUS MEMBRANE PROTEIN TVP38-RELATED"/>
    <property type="match status" value="1"/>
</dbReference>
<protein>
    <recommendedName>
        <fullName evidence="7">TVP38/TMEM64 family membrane protein</fullName>
    </recommendedName>
</protein>
<feature type="domain" description="VTT" evidence="8">
    <location>
        <begin position="59"/>
        <end position="175"/>
    </location>
</feature>
<organism evidence="9 10">
    <name type="scientific">Pseudonocardia petroleophila</name>
    <dbReference type="NCBI Taxonomy" id="37331"/>
    <lineage>
        <taxon>Bacteria</taxon>
        <taxon>Bacillati</taxon>
        <taxon>Actinomycetota</taxon>
        <taxon>Actinomycetes</taxon>
        <taxon>Pseudonocardiales</taxon>
        <taxon>Pseudonocardiaceae</taxon>
        <taxon>Pseudonocardia</taxon>
    </lineage>
</organism>
<feature type="transmembrane region" description="Helical" evidence="7">
    <location>
        <begin position="41"/>
        <end position="64"/>
    </location>
</feature>
<feature type="transmembrane region" description="Helical" evidence="7">
    <location>
        <begin position="124"/>
        <end position="143"/>
    </location>
</feature>
<dbReference type="InterPro" id="IPR015414">
    <property type="entry name" value="TMEM64"/>
</dbReference>
<name>A0A7G7MDD9_9PSEU</name>
<reference evidence="9 10" key="1">
    <citation type="submission" date="2020-08" db="EMBL/GenBank/DDBJ databases">
        <authorList>
            <person name="Mo P."/>
        </authorList>
    </citation>
    <scope>NUCLEOTIDE SEQUENCE [LARGE SCALE GENOMIC DNA]</scope>
    <source>
        <strain evidence="9 10">CGMCC 4.1532</strain>
    </source>
</reference>
<feature type="transmembrane region" description="Helical" evidence="7">
    <location>
        <begin position="155"/>
        <end position="177"/>
    </location>
</feature>
<evidence type="ECO:0000313" key="9">
    <source>
        <dbReference type="EMBL" id="QNG50800.1"/>
    </source>
</evidence>
<evidence type="ECO:0000256" key="5">
    <source>
        <dbReference type="ARBA" id="ARBA00022989"/>
    </source>
</evidence>
<evidence type="ECO:0000256" key="1">
    <source>
        <dbReference type="ARBA" id="ARBA00004651"/>
    </source>
</evidence>
<keyword evidence="4 7" id="KW-0812">Transmembrane</keyword>
<dbReference type="AlphaFoldDB" id="A0A7G7MDD9"/>
<evidence type="ECO:0000256" key="4">
    <source>
        <dbReference type="ARBA" id="ARBA00022692"/>
    </source>
</evidence>
<dbReference type="Pfam" id="PF09335">
    <property type="entry name" value="VTT_dom"/>
    <property type="match status" value="1"/>
</dbReference>
<evidence type="ECO:0000256" key="6">
    <source>
        <dbReference type="ARBA" id="ARBA00023136"/>
    </source>
</evidence>
<dbReference type="RefSeq" id="WP_185717561.1">
    <property type="nucleotide sequence ID" value="NZ_BAAAWI010000001.1"/>
</dbReference>
<comment type="similarity">
    <text evidence="2 7">Belongs to the TVP38/TMEM64 family.</text>
</comment>
<evidence type="ECO:0000259" key="8">
    <source>
        <dbReference type="Pfam" id="PF09335"/>
    </source>
</evidence>